<accession>A0ABX4MYA6</accession>
<sequence length="231" mass="25015">MLLEADPELDPMGRAPMKDAKWHWGLVDAERAKLAEMLGDLAPEQWTAPSLCENWQVHDVAAHLAAAGSTTTVHWLASMARSGFNTGRHNERLLRKQLGIGTWQTLENFNRSAAKRIAPLNLVTGLLGEVVVHGQDIAKALDAPLFPDPQALRVVAEFFASRDFAVNSSTLVKGLRISAADDDFSSGAGPEVRGVLLDLLLAMAGRKQVLPRLEGSGVEELDRRIAAQAPT</sequence>
<name>A0ABX4MYA6_9MICC</name>
<dbReference type="InterPro" id="IPR024344">
    <property type="entry name" value="MDMPI_metal-binding"/>
</dbReference>
<dbReference type="NCBIfam" id="TIGR03083">
    <property type="entry name" value="maleylpyruvate isomerase family mycothiol-dependent enzyme"/>
    <property type="match status" value="1"/>
</dbReference>
<dbReference type="Gene3D" id="1.20.120.450">
    <property type="entry name" value="dinb family like domain"/>
    <property type="match status" value="1"/>
</dbReference>
<comment type="caution">
    <text evidence="2">The sequence shown here is derived from an EMBL/GenBank/DDBJ whole genome shotgun (WGS) entry which is preliminary data.</text>
</comment>
<dbReference type="Pfam" id="PF11716">
    <property type="entry name" value="MDMPI_N"/>
    <property type="match status" value="1"/>
</dbReference>
<evidence type="ECO:0000313" key="3">
    <source>
        <dbReference type="Proteomes" id="UP000229263"/>
    </source>
</evidence>
<reference evidence="2 3" key="1">
    <citation type="submission" date="2017-11" db="EMBL/GenBank/DDBJ databases">
        <title>Sequencing the genomes of 1000 actinobacteria strains.</title>
        <authorList>
            <person name="Klenk H.-P."/>
        </authorList>
    </citation>
    <scope>NUCLEOTIDE SEQUENCE [LARGE SCALE GENOMIC DNA]</scope>
    <source>
        <strain evidence="2 3">DSM 12798</strain>
    </source>
</reference>
<evidence type="ECO:0000313" key="2">
    <source>
        <dbReference type="EMBL" id="PJJ43206.1"/>
    </source>
</evidence>
<dbReference type="EMBL" id="PGEY01000001">
    <property type="protein sequence ID" value="PJJ43206.1"/>
    <property type="molecule type" value="Genomic_DNA"/>
</dbReference>
<dbReference type="InterPro" id="IPR017517">
    <property type="entry name" value="Maleyloyr_isom"/>
</dbReference>
<keyword evidence="3" id="KW-1185">Reference proteome</keyword>
<proteinExistence type="predicted"/>
<feature type="domain" description="Mycothiol-dependent maleylpyruvate isomerase metal-binding" evidence="1">
    <location>
        <begin position="28"/>
        <end position="78"/>
    </location>
</feature>
<evidence type="ECO:0000259" key="1">
    <source>
        <dbReference type="Pfam" id="PF11716"/>
    </source>
</evidence>
<protein>
    <submittedName>
        <fullName evidence="2">Uncharacterized protein (TIGR03083 family)</fullName>
    </submittedName>
</protein>
<gene>
    <name evidence="2" type="ORF">ATK23_0384</name>
</gene>
<dbReference type="InterPro" id="IPR034660">
    <property type="entry name" value="DinB/YfiT-like"/>
</dbReference>
<dbReference type="SUPFAM" id="SSF109854">
    <property type="entry name" value="DinB/YfiT-like putative metalloenzymes"/>
    <property type="match status" value="1"/>
</dbReference>
<dbReference type="Proteomes" id="UP000229263">
    <property type="component" value="Unassembled WGS sequence"/>
</dbReference>
<organism evidence="2 3">
    <name type="scientific">Glutamicibacter mysorens</name>
    <dbReference type="NCBI Taxonomy" id="257984"/>
    <lineage>
        <taxon>Bacteria</taxon>
        <taxon>Bacillati</taxon>
        <taxon>Actinomycetota</taxon>
        <taxon>Actinomycetes</taxon>
        <taxon>Micrococcales</taxon>
        <taxon>Micrococcaceae</taxon>
        <taxon>Glutamicibacter</taxon>
    </lineage>
</organism>